<dbReference type="AlphaFoldDB" id="A0AAN9GGB0"/>
<gene>
    <name evidence="7" type="ORF">V1264_018003</name>
</gene>
<accession>A0AAN9GGB0</accession>
<feature type="domain" description="THAP-type" evidence="6">
    <location>
        <begin position="44"/>
        <end position="127"/>
    </location>
</feature>
<evidence type="ECO:0000259" key="6">
    <source>
        <dbReference type="PROSITE" id="PS50950"/>
    </source>
</evidence>
<evidence type="ECO:0000256" key="5">
    <source>
        <dbReference type="PROSITE-ProRule" id="PRU00309"/>
    </source>
</evidence>
<dbReference type="GO" id="GO:0008270">
    <property type="term" value="F:zinc ion binding"/>
    <property type="evidence" value="ECO:0007669"/>
    <property type="project" value="UniProtKB-KW"/>
</dbReference>
<comment type="caution">
    <text evidence="7">The sequence shown here is derived from an EMBL/GenBank/DDBJ whole genome shotgun (WGS) entry which is preliminary data.</text>
</comment>
<dbReference type="GO" id="GO:0003677">
    <property type="term" value="F:DNA binding"/>
    <property type="evidence" value="ECO:0007669"/>
    <property type="project" value="UniProtKB-UniRule"/>
</dbReference>
<evidence type="ECO:0000256" key="3">
    <source>
        <dbReference type="ARBA" id="ARBA00022833"/>
    </source>
</evidence>
<sequence>MSSDAMTSHSRVQSCPALPLAFRRNSREGNTRNLHSESSAFIDMVSSCSVKHCHNRQDRDRDRRFFSVPFVVNGKGKETRDLTARRGREWLAQLQLKNFNFESTARRYVCSVHFVNGQPSVGSKHLL</sequence>
<keyword evidence="8" id="KW-1185">Reference proteome</keyword>
<dbReference type="SUPFAM" id="SSF57716">
    <property type="entry name" value="Glucocorticoid receptor-like (DNA-binding domain)"/>
    <property type="match status" value="1"/>
</dbReference>
<proteinExistence type="predicted"/>
<keyword evidence="3" id="KW-0862">Zinc</keyword>
<name>A0AAN9GGB0_9CAEN</name>
<dbReference type="Pfam" id="PF05485">
    <property type="entry name" value="THAP"/>
    <property type="match status" value="1"/>
</dbReference>
<evidence type="ECO:0000256" key="1">
    <source>
        <dbReference type="ARBA" id="ARBA00022723"/>
    </source>
</evidence>
<evidence type="ECO:0000313" key="8">
    <source>
        <dbReference type="Proteomes" id="UP001374579"/>
    </source>
</evidence>
<dbReference type="InterPro" id="IPR006612">
    <property type="entry name" value="THAP_Znf"/>
</dbReference>
<keyword evidence="2 5" id="KW-0863">Zinc-finger</keyword>
<dbReference type="PROSITE" id="PS50950">
    <property type="entry name" value="ZF_THAP"/>
    <property type="match status" value="1"/>
</dbReference>
<evidence type="ECO:0000313" key="7">
    <source>
        <dbReference type="EMBL" id="KAK7106789.1"/>
    </source>
</evidence>
<dbReference type="EMBL" id="JBAMIC010000007">
    <property type="protein sequence ID" value="KAK7106789.1"/>
    <property type="molecule type" value="Genomic_DNA"/>
</dbReference>
<keyword evidence="1" id="KW-0479">Metal-binding</keyword>
<evidence type="ECO:0000256" key="2">
    <source>
        <dbReference type="ARBA" id="ARBA00022771"/>
    </source>
</evidence>
<reference evidence="7 8" key="1">
    <citation type="submission" date="2024-02" db="EMBL/GenBank/DDBJ databases">
        <title>Chromosome-scale genome assembly of the rough periwinkle Littorina saxatilis.</title>
        <authorList>
            <person name="De Jode A."/>
            <person name="Faria R."/>
            <person name="Formenti G."/>
            <person name="Sims Y."/>
            <person name="Smith T.P."/>
            <person name="Tracey A."/>
            <person name="Wood J.M.D."/>
            <person name="Zagrodzka Z.B."/>
            <person name="Johannesson K."/>
            <person name="Butlin R.K."/>
            <person name="Leder E.H."/>
        </authorList>
    </citation>
    <scope>NUCLEOTIDE SEQUENCE [LARGE SCALE GENOMIC DNA]</scope>
    <source>
        <strain evidence="7">Snail1</strain>
        <tissue evidence="7">Muscle</tissue>
    </source>
</reference>
<dbReference type="Proteomes" id="UP001374579">
    <property type="component" value="Unassembled WGS sequence"/>
</dbReference>
<protein>
    <recommendedName>
        <fullName evidence="6">THAP-type domain-containing protein</fullName>
    </recommendedName>
</protein>
<evidence type="ECO:0000256" key="4">
    <source>
        <dbReference type="ARBA" id="ARBA00023125"/>
    </source>
</evidence>
<organism evidence="7 8">
    <name type="scientific">Littorina saxatilis</name>
    <dbReference type="NCBI Taxonomy" id="31220"/>
    <lineage>
        <taxon>Eukaryota</taxon>
        <taxon>Metazoa</taxon>
        <taxon>Spiralia</taxon>
        <taxon>Lophotrochozoa</taxon>
        <taxon>Mollusca</taxon>
        <taxon>Gastropoda</taxon>
        <taxon>Caenogastropoda</taxon>
        <taxon>Littorinimorpha</taxon>
        <taxon>Littorinoidea</taxon>
        <taxon>Littorinidae</taxon>
        <taxon>Littorina</taxon>
    </lineage>
</organism>
<keyword evidence="4 5" id="KW-0238">DNA-binding</keyword>